<dbReference type="PANTHER" id="PTHR30093:SF44">
    <property type="entry name" value="TYPE II SECRETION SYSTEM CORE PROTEIN G"/>
    <property type="match status" value="1"/>
</dbReference>
<dbReference type="Gene3D" id="3.30.700.10">
    <property type="entry name" value="Glycoprotein, Type 4 Pilin"/>
    <property type="match status" value="1"/>
</dbReference>
<evidence type="ECO:0000256" key="2">
    <source>
        <dbReference type="ARBA" id="ARBA00022481"/>
    </source>
</evidence>
<organism evidence="7 8">
    <name type="scientific">Venenivibrio stagnispumantis</name>
    <dbReference type="NCBI Taxonomy" id="407998"/>
    <lineage>
        <taxon>Bacteria</taxon>
        <taxon>Pseudomonadati</taxon>
        <taxon>Aquificota</taxon>
        <taxon>Aquificia</taxon>
        <taxon>Aquificales</taxon>
        <taxon>Hydrogenothermaceae</taxon>
        <taxon>Venenivibrio</taxon>
    </lineage>
</organism>
<dbReference type="Pfam" id="PF07963">
    <property type="entry name" value="N_methyl"/>
    <property type="match status" value="1"/>
</dbReference>
<comment type="subcellular location">
    <subcellularLocation>
        <location evidence="1">Membrane</location>
        <topology evidence="1">Single-pass membrane protein</topology>
    </subcellularLocation>
</comment>
<dbReference type="SUPFAM" id="SSF54523">
    <property type="entry name" value="Pili subunits"/>
    <property type="match status" value="1"/>
</dbReference>
<evidence type="ECO:0000256" key="3">
    <source>
        <dbReference type="ARBA" id="ARBA00022692"/>
    </source>
</evidence>
<evidence type="ECO:0000256" key="4">
    <source>
        <dbReference type="ARBA" id="ARBA00022989"/>
    </source>
</evidence>
<keyword evidence="8" id="KW-1185">Reference proteome</keyword>
<keyword evidence="5 6" id="KW-0472">Membrane</keyword>
<feature type="transmembrane region" description="Helical" evidence="6">
    <location>
        <begin position="20"/>
        <end position="41"/>
    </location>
</feature>
<dbReference type="EMBL" id="FXTX01000008">
    <property type="protein sequence ID" value="SMP10722.1"/>
    <property type="molecule type" value="Genomic_DNA"/>
</dbReference>
<sequence length="134" mass="14251">MLQTLSNAQRRVGQNKAQGGFTLIELLVVIAIIAILAAIAIPQFNKYRKNAEKAAVESAVRNCITEIEAQYADNVSFDLSQNTGICQKYQGGAVSTISIDISSNSTDKSYNVTATGSQFKVKCIGSPGGSITCE</sequence>
<dbReference type="AlphaFoldDB" id="A0AA46AE88"/>
<dbReference type="RefSeq" id="WP_283571429.1">
    <property type="nucleotide sequence ID" value="NZ_FXTX01000008.1"/>
</dbReference>
<dbReference type="NCBIfam" id="TIGR02532">
    <property type="entry name" value="IV_pilin_GFxxxE"/>
    <property type="match status" value="1"/>
</dbReference>
<dbReference type="PROSITE" id="PS00409">
    <property type="entry name" value="PROKAR_NTER_METHYL"/>
    <property type="match status" value="1"/>
</dbReference>
<comment type="caution">
    <text evidence="7">The sequence shown here is derived from an EMBL/GenBank/DDBJ whole genome shotgun (WGS) entry which is preliminary data.</text>
</comment>
<dbReference type="InterPro" id="IPR012902">
    <property type="entry name" value="N_methyl_site"/>
</dbReference>
<evidence type="ECO:0000256" key="5">
    <source>
        <dbReference type="ARBA" id="ARBA00023136"/>
    </source>
</evidence>
<dbReference type="Proteomes" id="UP001157947">
    <property type="component" value="Unassembled WGS sequence"/>
</dbReference>
<gene>
    <name evidence="7" type="ORF">SAMN06264868_10813</name>
</gene>
<keyword evidence="4 6" id="KW-1133">Transmembrane helix</keyword>
<dbReference type="PANTHER" id="PTHR30093">
    <property type="entry name" value="GENERAL SECRETION PATHWAY PROTEIN G"/>
    <property type="match status" value="1"/>
</dbReference>
<evidence type="ECO:0000256" key="1">
    <source>
        <dbReference type="ARBA" id="ARBA00004167"/>
    </source>
</evidence>
<proteinExistence type="predicted"/>
<name>A0AA46AE88_9AQUI</name>
<keyword evidence="2" id="KW-0488">Methylation</keyword>
<reference evidence="7" key="1">
    <citation type="submission" date="2017-05" db="EMBL/GenBank/DDBJ databases">
        <authorList>
            <person name="Varghese N."/>
            <person name="Submissions S."/>
        </authorList>
    </citation>
    <scope>NUCLEOTIDE SEQUENCE</scope>
    <source>
        <strain evidence="7">DSM 18763</strain>
    </source>
</reference>
<evidence type="ECO:0000256" key="6">
    <source>
        <dbReference type="SAM" id="Phobius"/>
    </source>
</evidence>
<dbReference type="InterPro" id="IPR045584">
    <property type="entry name" value="Pilin-like"/>
</dbReference>
<accession>A0AA46AE88</accession>
<protein>
    <submittedName>
        <fullName evidence="7">Type IV pilus assembly protein PilA</fullName>
    </submittedName>
</protein>
<evidence type="ECO:0000313" key="8">
    <source>
        <dbReference type="Proteomes" id="UP001157947"/>
    </source>
</evidence>
<dbReference type="GO" id="GO:0016020">
    <property type="term" value="C:membrane"/>
    <property type="evidence" value="ECO:0007669"/>
    <property type="project" value="UniProtKB-SubCell"/>
</dbReference>
<evidence type="ECO:0000313" key="7">
    <source>
        <dbReference type="EMBL" id="SMP10722.1"/>
    </source>
</evidence>
<keyword evidence="3 6" id="KW-0812">Transmembrane</keyword>